<evidence type="ECO:0000313" key="2">
    <source>
        <dbReference type="EMBL" id="VDO92005.1"/>
    </source>
</evidence>
<sequence length="138" mass="16027">MSQKYNHEKNLPSRREICEWDDNVADTKPFSQNSPRDKFVKGSSHRSDLSKSYKESVLSNNWSATNRVSSNGHETCDDFDDSNVEGLVSDDDNDFDEDDDAEDEDWVASDYEKKVGQFWLFILETPMFLHRKCDLKCT</sequence>
<feature type="region of interest" description="Disordered" evidence="1">
    <location>
        <begin position="25"/>
        <end position="51"/>
    </location>
</feature>
<reference evidence="2 3" key="1">
    <citation type="submission" date="2018-11" db="EMBL/GenBank/DDBJ databases">
        <authorList>
            <consortium name="Pathogen Informatics"/>
        </authorList>
    </citation>
    <scope>NUCLEOTIDE SEQUENCE [LARGE SCALE GENOMIC DNA]</scope>
    <source>
        <strain>Denwood</strain>
        <strain evidence="3">Zambia</strain>
    </source>
</reference>
<feature type="compositionally biased region" description="Acidic residues" evidence="1">
    <location>
        <begin position="77"/>
        <end position="104"/>
    </location>
</feature>
<dbReference type="Proteomes" id="UP000269396">
    <property type="component" value="Unassembled WGS sequence"/>
</dbReference>
<keyword evidence="3" id="KW-1185">Reference proteome</keyword>
<protein>
    <submittedName>
        <fullName evidence="2">Uncharacterized protein</fullName>
    </submittedName>
</protein>
<organism evidence="2 3">
    <name type="scientific">Schistosoma mattheei</name>
    <dbReference type="NCBI Taxonomy" id="31246"/>
    <lineage>
        <taxon>Eukaryota</taxon>
        <taxon>Metazoa</taxon>
        <taxon>Spiralia</taxon>
        <taxon>Lophotrochozoa</taxon>
        <taxon>Platyhelminthes</taxon>
        <taxon>Trematoda</taxon>
        <taxon>Digenea</taxon>
        <taxon>Strigeidida</taxon>
        <taxon>Schistosomatoidea</taxon>
        <taxon>Schistosomatidae</taxon>
        <taxon>Schistosoma</taxon>
    </lineage>
</organism>
<dbReference type="AlphaFoldDB" id="A0A183NLX1"/>
<name>A0A183NLX1_9TREM</name>
<evidence type="ECO:0000313" key="3">
    <source>
        <dbReference type="Proteomes" id="UP000269396"/>
    </source>
</evidence>
<gene>
    <name evidence="2" type="ORF">SMTD_LOCUS3107</name>
</gene>
<accession>A0A183NLX1</accession>
<evidence type="ECO:0000256" key="1">
    <source>
        <dbReference type="SAM" id="MobiDB-lite"/>
    </source>
</evidence>
<feature type="region of interest" description="Disordered" evidence="1">
    <location>
        <begin position="66"/>
        <end position="104"/>
    </location>
</feature>
<dbReference type="EMBL" id="UZAL01005120">
    <property type="protein sequence ID" value="VDO92005.1"/>
    <property type="molecule type" value="Genomic_DNA"/>
</dbReference>
<feature type="compositionally biased region" description="Basic and acidic residues" evidence="1">
    <location>
        <begin position="35"/>
        <end position="51"/>
    </location>
</feature>
<proteinExistence type="predicted"/>